<keyword evidence="1" id="KW-0496">Mitochondrion</keyword>
<gene>
    <name evidence="4" type="primary">TIMM8B</name>
    <name evidence="4" type="ORF">SK128_013967</name>
</gene>
<evidence type="ECO:0000256" key="2">
    <source>
        <dbReference type="SAM" id="MobiDB-lite"/>
    </source>
</evidence>
<dbReference type="AlphaFoldDB" id="A0AAN8XLA4"/>
<reference evidence="4 5" key="1">
    <citation type="submission" date="2023-11" db="EMBL/GenBank/DDBJ databases">
        <title>Halocaridina rubra genome assembly.</title>
        <authorList>
            <person name="Smith C."/>
        </authorList>
    </citation>
    <scope>NUCLEOTIDE SEQUENCE [LARGE SCALE GENOMIC DNA]</scope>
    <source>
        <strain evidence="4">EP-1</strain>
        <tissue evidence="4">Whole</tissue>
    </source>
</reference>
<protein>
    <recommendedName>
        <fullName evidence="1">Mitochondrial import inner membrane translocase subunit</fullName>
    </recommendedName>
</protein>
<comment type="function">
    <text evidence="1">Mitochondrial intermembrane chaperone that participates in the import and insertion of some multi-pass transmembrane proteins into the mitochondrial inner membrane. Also required for the transfer of beta-barrel precursors from the TOM complex to the sorting and assembly machinery (SAM complex) of the outer membrane. Acts as a chaperone-like protein that protects the hydrophobic precursors from aggregation and guide them through the mitochondrial intermembrane space.</text>
</comment>
<evidence type="ECO:0000256" key="1">
    <source>
        <dbReference type="RuleBase" id="RU367043"/>
    </source>
</evidence>
<keyword evidence="1" id="KW-0472">Membrane</keyword>
<keyword evidence="1" id="KW-0811">Translocation</keyword>
<dbReference type="EMBL" id="JAXCGZ010000716">
    <property type="protein sequence ID" value="KAK7085622.1"/>
    <property type="molecule type" value="Genomic_DNA"/>
</dbReference>
<comment type="domain">
    <text evidence="1">The twin CX3C motif contains 4 conserved Cys residues that form 2 disulfide bonds in the mitochondrial intermembrane space.</text>
</comment>
<evidence type="ECO:0000259" key="3">
    <source>
        <dbReference type="Pfam" id="PF02953"/>
    </source>
</evidence>
<comment type="subcellular location">
    <subcellularLocation>
        <location evidence="1">Mitochondrion inner membrane</location>
        <topology evidence="1">Peripheral membrane protein</topology>
        <orientation evidence="1">Intermembrane side</orientation>
    </subcellularLocation>
</comment>
<name>A0AAN8XLA4_HALRR</name>
<keyword evidence="1" id="KW-0653">Protein transport</keyword>
<comment type="similarity">
    <text evidence="1">Belongs to the small Tim family.</text>
</comment>
<feature type="compositionally biased region" description="Low complexity" evidence="2">
    <location>
        <begin position="1"/>
        <end position="52"/>
    </location>
</feature>
<dbReference type="InterPro" id="IPR004217">
    <property type="entry name" value="Tim10-like"/>
</dbReference>
<evidence type="ECO:0000313" key="4">
    <source>
        <dbReference type="EMBL" id="KAK7085622.1"/>
    </source>
</evidence>
<evidence type="ECO:0000313" key="5">
    <source>
        <dbReference type="Proteomes" id="UP001381693"/>
    </source>
</evidence>
<dbReference type="Proteomes" id="UP001381693">
    <property type="component" value="Unassembled WGS sequence"/>
</dbReference>
<keyword evidence="1" id="KW-0813">Transport</keyword>
<comment type="caution">
    <text evidence="4">The sequence shown here is derived from an EMBL/GenBank/DDBJ whole genome shotgun (WGS) entry which is preliminary data.</text>
</comment>
<dbReference type="InterPro" id="IPR035427">
    <property type="entry name" value="Tim10-like_dom_sf"/>
</dbReference>
<dbReference type="Gene3D" id="1.10.287.810">
    <property type="entry name" value="Mitochondrial import inner membrane translocase subunit tim13 like domains"/>
    <property type="match status" value="1"/>
</dbReference>
<proteinExistence type="inferred from homology"/>
<keyword evidence="1" id="KW-0143">Chaperone</keyword>
<sequence>MGWLFGDSSSDSSSGTSSSSYSSGYSSTPDYSSSSFDSSSSFTDTSSFSSPSASGLESTSDLEGIGGSDSELKQFLMLEQQKAQMQTMIHKMNDICWETCMGTPGSKLDSRTETCISNCVDRFIDSTLFITNRFAQLLSKQGGMM</sequence>
<dbReference type="GO" id="GO:0005743">
    <property type="term" value="C:mitochondrial inner membrane"/>
    <property type="evidence" value="ECO:0007669"/>
    <property type="project" value="UniProtKB-SubCell"/>
</dbReference>
<dbReference type="Pfam" id="PF02953">
    <property type="entry name" value="zf-Tim10_DDP"/>
    <property type="match status" value="1"/>
</dbReference>
<keyword evidence="5" id="KW-1185">Reference proteome</keyword>
<dbReference type="GO" id="GO:0015031">
    <property type="term" value="P:protein transport"/>
    <property type="evidence" value="ECO:0007669"/>
    <property type="project" value="UniProtKB-KW"/>
</dbReference>
<organism evidence="4 5">
    <name type="scientific">Halocaridina rubra</name>
    <name type="common">Hawaiian red shrimp</name>
    <dbReference type="NCBI Taxonomy" id="373956"/>
    <lineage>
        <taxon>Eukaryota</taxon>
        <taxon>Metazoa</taxon>
        <taxon>Ecdysozoa</taxon>
        <taxon>Arthropoda</taxon>
        <taxon>Crustacea</taxon>
        <taxon>Multicrustacea</taxon>
        <taxon>Malacostraca</taxon>
        <taxon>Eumalacostraca</taxon>
        <taxon>Eucarida</taxon>
        <taxon>Decapoda</taxon>
        <taxon>Pleocyemata</taxon>
        <taxon>Caridea</taxon>
        <taxon>Atyoidea</taxon>
        <taxon>Atyidae</taxon>
        <taxon>Halocaridina</taxon>
    </lineage>
</organism>
<dbReference type="SUPFAM" id="SSF144122">
    <property type="entry name" value="Tim10-like"/>
    <property type="match status" value="1"/>
</dbReference>
<feature type="region of interest" description="Disordered" evidence="2">
    <location>
        <begin position="1"/>
        <end position="67"/>
    </location>
</feature>
<keyword evidence="1" id="KW-1015">Disulfide bond</keyword>
<keyword evidence="1" id="KW-0999">Mitochondrion inner membrane</keyword>
<accession>A0AAN8XLA4</accession>
<feature type="domain" description="Tim10-like" evidence="3">
    <location>
        <begin position="74"/>
        <end position="136"/>
    </location>
</feature>
<comment type="subunit">
    <text evidence="1">Heterohexamer.</text>
</comment>